<dbReference type="AlphaFoldDB" id="A0A438NCH4"/>
<gene>
    <name evidence="1" type="ORF">B0A52_02993</name>
</gene>
<reference evidence="1 2" key="1">
    <citation type="submission" date="2017-03" db="EMBL/GenBank/DDBJ databases">
        <title>Genomes of endolithic fungi from Antarctica.</title>
        <authorList>
            <person name="Coleine C."/>
            <person name="Masonjones S."/>
            <person name="Stajich J.E."/>
        </authorList>
    </citation>
    <scope>NUCLEOTIDE SEQUENCE [LARGE SCALE GENOMIC DNA]</scope>
    <source>
        <strain evidence="1 2">CCFEE 6314</strain>
    </source>
</reference>
<name>A0A438NCH4_EXOME</name>
<dbReference type="Gene3D" id="3.30.1780.10">
    <property type="entry name" value="ornithine cyclodeaminase, domain 1"/>
    <property type="match status" value="1"/>
</dbReference>
<evidence type="ECO:0008006" key="3">
    <source>
        <dbReference type="Google" id="ProtNLM"/>
    </source>
</evidence>
<dbReference type="InterPro" id="IPR036291">
    <property type="entry name" value="NAD(P)-bd_dom_sf"/>
</dbReference>
<accession>A0A438NCH4</accession>
<protein>
    <recommendedName>
        <fullName evidence="3">Ornithine cyclodeaminase</fullName>
    </recommendedName>
</protein>
<evidence type="ECO:0000313" key="2">
    <source>
        <dbReference type="Proteomes" id="UP000288859"/>
    </source>
</evidence>
<dbReference type="OrthoDB" id="41492at2759"/>
<dbReference type="Proteomes" id="UP000288859">
    <property type="component" value="Unassembled WGS sequence"/>
</dbReference>
<dbReference type="EMBL" id="NAJM01000008">
    <property type="protein sequence ID" value="RVX73351.1"/>
    <property type="molecule type" value="Genomic_DNA"/>
</dbReference>
<dbReference type="Gene3D" id="3.40.50.720">
    <property type="entry name" value="NAD(P)-binding Rossmann-like Domain"/>
    <property type="match status" value="1"/>
</dbReference>
<comment type="caution">
    <text evidence="1">The sequence shown here is derived from an EMBL/GenBank/DDBJ whole genome shotgun (WGS) entry which is preliminary data.</text>
</comment>
<dbReference type="InterPro" id="IPR023401">
    <property type="entry name" value="ODC_N"/>
</dbReference>
<dbReference type="SUPFAM" id="SSF51735">
    <property type="entry name" value="NAD(P)-binding Rossmann-fold domains"/>
    <property type="match status" value="1"/>
</dbReference>
<proteinExistence type="predicted"/>
<dbReference type="VEuPathDB" id="FungiDB:PV10_02710"/>
<dbReference type="PANTHER" id="PTHR13812">
    <property type="entry name" value="KETIMINE REDUCTASE MU-CRYSTALLIN"/>
    <property type="match status" value="1"/>
</dbReference>
<dbReference type="GO" id="GO:0005737">
    <property type="term" value="C:cytoplasm"/>
    <property type="evidence" value="ECO:0007669"/>
    <property type="project" value="TreeGrafter"/>
</dbReference>
<dbReference type="PANTHER" id="PTHR13812:SF23">
    <property type="entry name" value="PRNX PROTEIN"/>
    <property type="match status" value="1"/>
</dbReference>
<evidence type="ECO:0000313" key="1">
    <source>
        <dbReference type="EMBL" id="RVX73351.1"/>
    </source>
</evidence>
<sequence>MIILKEHDVVSLLSNLTPIETHQLLWRFQGILKRYTQNQSLPPKEQIIHQPERVSITTTTGNTTLFMPSSLTTTTGIKVVTVPTSGIIKGSINVFAPDGELKGVLNAGEITAFRTSLAVMIPFVRYSGSKSNVLVFGAGRQAEWHIRLALLLAHDNTNDDKNTTTSTTTTSIGDRIRHITIVNRNDPGRLGPIVEELRQRYKDVKFEFLFKNDGAYATKLRDKIGAADVIFGCTPATEPHFPFEYLTHEHDGVVKSRRFIGLIGSYKPHMQEVDSKTILSGDGGRIYVDTIHGCLVEAGELIMANVTKDQLVEVGQFQGQDEGPLPDKGNVIFKCVGLGIMDLFMADELLALASGKGLGLAINDF</sequence>
<dbReference type="InterPro" id="IPR003462">
    <property type="entry name" value="ODC_Mu_crystall"/>
</dbReference>
<organism evidence="1 2">
    <name type="scientific">Exophiala mesophila</name>
    <name type="common">Black yeast-like fungus</name>
    <dbReference type="NCBI Taxonomy" id="212818"/>
    <lineage>
        <taxon>Eukaryota</taxon>
        <taxon>Fungi</taxon>
        <taxon>Dikarya</taxon>
        <taxon>Ascomycota</taxon>
        <taxon>Pezizomycotina</taxon>
        <taxon>Eurotiomycetes</taxon>
        <taxon>Chaetothyriomycetidae</taxon>
        <taxon>Chaetothyriales</taxon>
        <taxon>Herpotrichiellaceae</taxon>
        <taxon>Exophiala</taxon>
    </lineage>
</organism>